<evidence type="ECO:0000256" key="4">
    <source>
        <dbReference type="ARBA" id="ARBA00013566"/>
    </source>
</evidence>
<gene>
    <name evidence="7" type="ORF">E0L32_006345</name>
</gene>
<comment type="similarity">
    <text evidence="3">Belongs to the RRG9 family.</text>
</comment>
<dbReference type="RefSeq" id="XP_030994856.1">
    <property type="nucleotide sequence ID" value="XM_031140967.1"/>
</dbReference>
<dbReference type="GO" id="GO:0005634">
    <property type="term" value="C:nucleus"/>
    <property type="evidence" value="ECO:0007669"/>
    <property type="project" value="TreeGrafter"/>
</dbReference>
<feature type="compositionally biased region" description="Polar residues" evidence="6">
    <location>
        <begin position="71"/>
        <end position="85"/>
    </location>
</feature>
<evidence type="ECO:0000256" key="3">
    <source>
        <dbReference type="ARBA" id="ARBA00010895"/>
    </source>
</evidence>
<feature type="region of interest" description="Disordered" evidence="6">
    <location>
        <begin position="124"/>
        <end position="172"/>
    </location>
</feature>
<dbReference type="InterPro" id="IPR010487">
    <property type="entry name" value="NGRN/Rrg9"/>
</dbReference>
<sequence>MHCACRTTALRIFIRNVAPLTPSEFLRASFAARSKRAGQYSLAAKSPIARSLVNGSHSFHASSAPCREGPSDTQIPDESLVQSSAQRDDQPAPKDTPSPGSNEEIDTKQAIKAALRRPGKFVKVGKPYAAKAAKERAEGEDGPPPKKEDWQVQKRALKEKFPEGWNPRKKLSPDAMEGIRALNQQYPDIYTTEELAKRFEMSPEAIRRILKSKWRASPEEEEDRQQRWFNRGRKVWERWAELGKKPPQKWRLEGVARDPSYHEKKKQRRQRQAGEVQTESPGKRYRLTAQQRLSRTLI</sequence>
<dbReference type="EMBL" id="SKBQ01000036">
    <property type="protein sequence ID" value="TPX13145.1"/>
    <property type="molecule type" value="Genomic_DNA"/>
</dbReference>
<accession>A0A507AQK7</accession>
<reference evidence="7 8" key="1">
    <citation type="submission" date="2019-06" db="EMBL/GenBank/DDBJ databases">
        <title>Draft genome sequence of the filamentous fungus Phialemoniopsis curvata isolated from diesel fuel.</title>
        <authorList>
            <person name="Varaljay V.A."/>
            <person name="Lyon W.J."/>
            <person name="Crouch A.L."/>
            <person name="Drake C.E."/>
            <person name="Hollomon J.M."/>
            <person name="Nadeau L.J."/>
            <person name="Nunn H.S."/>
            <person name="Stevenson B.S."/>
            <person name="Bojanowski C.L."/>
            <person name="Crookes-Goodson W.J."/>
        </authorList>
    </citation>
    <scope>NUCLEOTIDE SEQUENCE [LARGE SCALE GENOMIC DNA]</scope>
    <source>
        <strain evidence="7 8">D216</strain>
    </source>
</reference>
<dbReference type="Pfam" id="PF06413">
    <property type="entry name" value="Neugrin"/>
    <property type="match status" value="1"/>
</dbReference>
<evidence type="ECO:0000313" key="7">
    <source>
        <dbReference type="EMBL" id="TPX13145.1"/>
    </source>
</evidence>
<feature type="region of interest" description="Disordered" evidence="6">
    <location>
        <begin position="58"/>
        <end position="107"/>
    </location>
</feature>
<evidence type="ECO:0000313" key="8">
    <source>
        <dbReference type="Proteomes" id="UP000319257"/>
    </source>
</evidence>
<dbReference type="GO" id="GO:0005739">
    <property type="term" value="C:mitochondrion"/>
    <property type="evidence" value="ECO:0007669"/>
    <property type="project" value="UniProtKB-SubCell"/>
</dbReference>
<dbReference type="GeneID" id="41973792"/>
<dbReference type="PANTHER" id="PTHR13475:SF3">
    <property type="entry name" value="NEUGRIN"/>
    <property type="match status" value="1"/>
</dbReference>
<comment type="caution">
    <text evidence="7">The sequence shown here is derived from an EMBL/GenBank/DDBJ whole genome shotgun (WGS) entry which is preliminary data.</text>
</comment>
<feature type="compositionally biased region" description="Polar residues" evidence="6">
    <location>
        <begin position="288"/>
        <end position="298"/>
    </location>
</feature>
<dbReference type="AlphaFoldDB" id="A0A507AQK7"/>
<name>A0A507AQK7_9PEZI</name>
<evidence type="ECO:0000256" key="2">
    <source>
        <dbReference type="ARBA" id="ARBA00004173"/>
    </source>
</evidence>
<comment type="function">
    <text evidence="1">Required for respiratory activity and maintenance and expression of the mitochondrial genome.</text>
</comment>
<keyword evidence="5" id="KW-0809">Transit peptide</keyword>
<comment type="subcellular location">
    <subcellularLocation>
        <location evidence="2">Mitochondrion</location>
    </subcellularLocation>
</comment>
<feature type="region of interest" description="Disordered" evidence="6">
    <location>
        <begin position="250"/>
        <end position="298"/>
    </location>
</feature>
<feature type="compositionally biased region" description="Basic and acidic residues" evidence="6">
    <location>
        <begin position="132"/>
        <end position="162"/>
    </location>
</feature>
<evidence type="ECO:0000256" key="5">
    <source>
        <dbReference type="ARBA" id="ARBA00022946"/>
    </source>
</evidence>
<dbReference type="PANTHER" id="PTHR13475">
    <property type="entry name" value="NEUGRIN"/>
    <property type="match status" value="1"/>
</dbReference>
<evidence type="ECO:0000256" key="1">
    <source>
        <dbReference type="ARBA" id="ARBA00003548"/>
    </source>
</evidence>
<dbReference type="STRING" id="1093900.A0A507AQK7"/>
<feature type="compositionally biased region" description="Basic and acidic residues" evidence="6">
    <location>
        <begin position="250"/>
        <end position="262"/>
    </location>
</feature>
<dbReference type="Proteomes" id="UP000319257">
    <property type="component" value="Unassembled WGS sequence"/>
</dbReference>
<dbReference type="OrthoDB" id="5578174at2759"/>
<evidence type="ECO:0000256" key="6">
    <source>
        <dbReference type="SAM" id="MobiDB-lite"/>
    </source>
</evidence>
<organism evidence="7 8">
    <name type="scientific">Thyridium curvatum</name>
    <dbReference type="NCBI Taxonomy" id="1093900"/>
    <lineage>
        <taxon>Eukaryota</taxon>
        <taxon>Fungi</taxon>
        <taxon>Dikarya</taxon>
        <taxon>Ascomycota</taxon>
        <taxon>Pezizomycotina</taxon>
        <taxon>Sordariomycetes</taxon>
        <taxon>Sordariomycetidae</taxon>
        <taxon>Thyridiales</taxon>
        <taxon>Thyridiaceae</taxon>
        <taxon>Thyridium</taxon>
    </lineage>
</organism>
<keyword evidence="8" id="KW-1185">Reference proteome</keyword>
<proteinExistence type="inferred from homology"/>
<protein>
    <recommendedName>
        <fullName evidence="4">Required for respiratory growth protein 9, mitochondrial</fullName>
    </recommendedName>
</protein>
<dbReference type="InParanoid" id="A0A507AQK7"/>